<evidence type="ECO:0000313" key="3">
    <source>
        <dbReference type="Proteomes" id="UP000186136"/>
    </source>
</evidence>
<feature type="compositionally biased region" description="Basic and acidic residues" evidence="1">
    <location>
        <begin position="1"/>
        <end position="10"/>
    </location>
</feature>
<dbReference type="InterPro" id="IPR007250">
    <property type="entry name" value="HSP9_HSP12"/>
</dbReference>
<feature type="region of interest" description="Disordered" evidence="1">
    <location>
        <begin position="1"/>
        <end position="77"/>
    </location>
</feature>
<reference evidence="2 3" key="1">
    <citation type="submission" date="2016-08" db="EMBL/GenBank/DDBJ databases">
        <title>Whole genome shotgun sequence of Pichia membranifaciens KS47-1.</title>
        <authorList>
            <person name="Konishi M."/>
            <person name="Ishida M."/>
            <person name="Arakawa T."/>
            <person name="Kato Y."/>
            <person name="Horiuchi J."/>
        </authorList>
    </citation>
    <scope>NUCLEOTIDE SEQUENCE [LARGE SCALE GENOMIC DNA]</scope>
    <source>
        <strain evidence="2 3">KS47-1</strain>
    </source>
</reference>
<dbReference type="Gene3D" id="6.10.280.100">
    <property type="match status" value="1"/>
</dbReference>
<protein>
    <submittedName>
        <fullName evidence="2">Uncharacterized protein</fullName>
    </submittedName>
</protein>
<gene>
    <name evidence="2" type="ORF">PMKS-000153</name>
</gene>
<sequence>MADAGRKDFSSKLSEAATPDSQKSTYDKAKETATDYLDKAAAKVTPDDQKTLGQSISDHVQQGHDDAKSKLDADSKTWGDSANELLETGKKAVNEAAEYVSGAVTGAKEGADKGASEAKK</sequence>
<dbReference type="Pfam" id="PF04119">
    <property type="entry name" value="HSP9_HSP12"/>
    <property type="match status" value="1"/>
</dbReference>
<evidence type="ECO:0000256" key="1">
    <source>
        <dbReference type="SAM" id="MobiDB-lite"/>
    </source>
</evidence>
<proteinExistence type="predicted"/>
<feature type="compositionally biased region" description="Polar residues" evidence="1">
    <location>
        <begin position="51"/>
        <end position="60"/>
    </location>
</feature>
<dbReference type="PIRSF" id="PIRSF002590">
    <property type="entry name" value="HSP9/HSP12_fun"/>
    <property type="match status" value="1"/>
</dbReference>
<comment type="caution">
    <text evidence="2">The sequence shown here is derived from an EMBL/GenBank/DDBJ whole genome shotgun (WGS) entry which is preliminary data.</text>
</comment>
<evidence type="ECO:0000313" key="2">
    <source>
        <dbReference type="EMBL" id="GAV26698.1"/>
    </source>
</evidence>
<feature type="compositionally biased region" description="Basic and acidic residues" evidence="1">
    <location>
        <begin position="25"/>
        <end position="50"/>
    </location>
</feature>
<dbReference type="AlphaFoldDB" id="A0A1Q2YB34"/>
<name>A0A1Q2YB34_9ASCO</name>
<dbReference type="OrthoDB" id="2348401at2759"/>
<feature type="compositionally biased region" description="Basic and acidic residues" evidence="1">
    <location>
        <begin position="61"/>
        <end position="77"/>
    </location>
</feature>
<dbReference type="EMBL" id="BDGI01000001">
    <property type="protein sequence ID" value="GAV26698.1"/>
    <property type="molecule type" value="Genomic_DNA"/>
</dbReference>
<keyword evidence="3" id="KW-1185">Reference proteome</keyword>
<organism evidence="2 3">
    <name type="scientific">Pichia membranifaciens</name>
    <dbReference type="NCBI Taxonomy" id="4926"/>
    <lineage>
        <taxon>Eukaryota</taxon>
        <taxon>Fungi</taxon>
        <taxon>Dikarya</taxon>
        <taxon>Ascomycota</taxon>
        <taxon>Saccharomycotina</taxon>
        <taxon>Pichiomycetes</taxon>
        <taxon>Pichiales</taxon>
        <taxon>Pichiaceae</taxon>
        <taxon>Pichia</taxon>
    </lineage>
</organism>
<dbReference type="Proteomes" id="UP000186136">
    <property type="component" value="Unassembled WGS sequence"/>
</dbReference>
<accession>A0A1Q2YB34</accession>